<dbReference type="GO" id="GO:0033550">
    <property type="term" value="F:MAP kinase tyrosine phosphatase activity"/>
    <property type="evidence" value="ECO:0007669"/>
    <property type="project" value="TreeGrafter"/>
</dbReference>
<dbReference type="SMART" id="SM00195">
    <property type="entry name" value="DSPc"/>
    <property type="match status" value="1"/>
</dbReference>
<keyword evidence="6" id="KW-0812">Transmembrane</keyword>
<keyword evidence="3" id="KW-0378">Hydrolase</keyword>
<feature type="compositionally biased region" description="Polar residues" evidence="5">
    <location>
        <begin position="300"/>
        <end position="312"/>
    </location>
</feature>
<dbReference type="GO" id="GO:0043409">
    <property type="term" value="P:negative regulation of MAPK cascade"/>
    <property type="evidence" value="ECO:0007669"/>
    <property type="project" value="TreeGrafter"/>
</dbReference>
<evidence type="ECO:0000256" key="5">
    <source>
        <dbReference type="SAM" id="MobiDB-lite"/>
    </source>
</evidence>
<dbReference type="EMBL" id="LSRX01000916">
    <property type="protein sequence ID" value="OLP86434.1"/>
    <property type="molecule type" value="Genomic_DNA"/>
</dbReference>
<gene>
    <name evidence="9" type="primary">DSPTP1</name>
    <name evidence="9" type="ORF">AK812_SmicGene32452</name>
</gene>
<dbReference type="Gene3D" id="3.90.190.10">
    <property type="entry name" value="Protein tyrosine phosphatase superfamily"/>
    <property type="match status" value="1"/>
</dbReference>
<evidence type="ECO:0000313" key="9">
    <source>
        <dbReference type="EMBL" id="OLP86434.1"/>
    </source>
</evidence>
<dbReference type="GO" id="GO:0005737">
    <property type="term" value="C:cytoplasm"/>
    <property type="evidence" value="ECO:0007669"/>
    <property type="project" value="TreeGrafter"/>
</dbReference>
<keyword evidence="6" id="KW-1133">Transmembrane helix</keyword>
<evidence type="ECO:0000256" key="6">
    <source>
        <dbReference type="SAM" id="Phobius"/>
    </source>
</evidence>
<comment type="caution">
    <text evidence="9">The sequence shown here is derived from an EMBL/GenBank/DDBJ whole genome shotgun (WGS) entry which is preliminary data.</text>
</comment>
<dbReference type="CDD" id="cd14498">
    <property type="entry name" value="DSP"/>
    <property type="match status" value="1"/>
</dbReference>
<feature type="transmembrane region" description="Helical" evidence="6">
    <location>
        <begin position="264"/>
        <end position="281"/>
    </location>
</feature>
<dbReference type="SUPFAM" id="SSF52799">
    <property type="entry name" value="(Phosphotyrosine protein) phosphatases II"/>
    <property type="match status" value="1"/>
</dbReference>
<keyword evidence="10" id="KW-1185">Reference proteome</keyword>
<name>A0A1Q9CU22_SYMMI</name>
<feature type="transmembrane region" description="Helical" evidence="6">
    <location>
        <begin position="222"/>
        <end position="244"/>
    </location>
</feature>
<dbReference type="Pfam" id="PF00782">
    <property type="entry name" value="DSPc"/>
    <property type="match status" value="1"/>
</dbReference>
<evidence type="ECO:0000313" key="10">
    <source>
        <dbReference type="Proteomes" id="UP000186817"/>
    </source>
</evidence>
<dbReference type="InterPro" id="IPR020422">
    <property type="entry name" value="TYR_PHOSPHATASE_DUAL_dom"/>
</dbReference>
<keyword evidence="4" id="KW-0904">Protein phosphatase</keyword>
<feature type="domain" description="Tyrosine-protein phosphatase" evidence="7">
    <location>
        <begin position="30"/>
        <end position="184"/>
    </location>
</feature>
<dbReference type="GO" id="GO:0008330">
    <property type="term" value="F:protein tyrosine/threonine phosphatase activity"/>
    <property type="evidence" value="ECO:0007669"/>
    <property type="project" value="TreeGrafter"/>
</dbReference>
<feature type="compositionally biased region" description="Polar residues" evidence="5">
    <location>
        <begin position="321"/>
        <end position="332"/>
    </location>
</feature>
<evidence type="ECO:0000256" key="1">
    <source>
        <dbReference type="ARBA" id="ARBA00008601"/>
    </source>
</evidence>
<accession>A0A1Q9CU22</accession>
<organism evidence="9 10">
    <name type="scientific">Symbiodinium microadriaticum</name>
    <name type="common">Dinoflagellate</name>
    <name type="synonym">Zooxanthella microadriatica</name>
    <dbReference type="NCBI Taxonomy" id="2951"/>
    <lineage>
        <taxon>Eukaryota</taxon>
        <taxon>Sar</taxon>
        <taxon>Alveolata</taxon>
        <taxon>Dinophyceae</taxon>
        <taxon>Suessiales</taxon>
        <taxon>Symbiodiniaceae</taxon>
        <taxon>Symbiodinium</taxon>
    </lineage>
</organism>
<dbReference type="Proteomes" id="UP000186817">
    <property type="component" value="Unassembled WGS sequence"/>
</dbReference>
<dbReference type="GO" id="GO:0017017">
    <property type="term" value="F:MAP kinase tyrosine/serine/threonine phosphatase activity"/>
    <property type="evidence" value="ECO:0007669"/>
    <property type="project" value="TreeGrafter"/>
</dbReference>
<dbReference type="InterPro" id="IPR000340">
    <property type="entry name" value="Dual-sp_phosphatase_cat-dom"/>
</dbReference>
<reference evidence="9 10" key="1">
    <citation type="submission" date="2016-02" db="EMBL/GenBank/DDBJ databases">
        <title>Genome analysis of coral dinoflagellate symbionts highlights evolutionary adaptations to a symbiotic lifestyle.</title>
        <authorList>
            <person name="Aranda M."/>
            <person name="Li Y."/>
            <person name="Liew Y.J."/>
            <person name="Baumgarten S."/>
            <person name="Simakov O."/>
            <person name="Wilson M."/>
            <person name="Piel J."/>
            <person name="Ashoor H."/>
            <person name="Bougouffa S."/>
            <person name="Bajic V.B."/>
            <person name="Ryu T."/>
            <person name="Ravasi T."/>
            <person name="Bayer T."/>
            <person name="Micklem G."/>
            <person name="Kim H."/>
            <person name="Bhak J."/>
            <person name="Lajeunesse T.C."/>
            <person name="Voolstra C.R."/>
        </authorList>
    </citation>
    <scope>NUCLEOTIDE SEQUENCE [LARGE SCALE GENOMIC DNA]</scope>
    <source>
        <strain evidence="9 10">CCMP2467</strain>
    </source>
</reference>
<keyword evidence="6" id="KW-0472">Membrane</keyword>
<dbReference type="PANTHER" id="PTHR10159">
    <property type="entry name" value="DUAL SPECIFICITY PROTEIN PHOSPHATASE"/>
    <property type="match status" value="1"/>
</dbReference>
<feature type="domain" description="Tyrosine specific protein phosphatases" evidence="8">
    <location>
        <begin position="102"/>
        <end position="161"/>
    </location>
</feature>
<protein>
    <recommendedName>
        <fullName evidence="2">protein-tyrosine-phosphatase</fullName>
        <ecNumber evidence="2">3.1.3.48</ecNumber>
    </recommendedName>
</protein>
<evidence type="ECO:0000256" key="2">
    <source>
        <dbReference type="ARBA" id="ARBA00013064"/>
    </source>
</evidence>
<dbReference type="InterPro" id="IPR029021">
    <property type="entry name" value="Prot-tyrosine_phosphatase-like"/>
</dbReference>
<dbReference type="EC" id="3.1.3.48" evidence="2"/>
<evidence type="ECO:0000256" key="3">
    <source>
        <dbReference type="ARBA" id="ARBA00022801"/>
    </source>
</evidence>
<dbReference type="PROSITE" id="PS50056">
    <property type="entry name" value="TYR_PHOSPHATASE_2"/>
    <property type="match status" value="1"/>
</dbReference>
<feature type="region of interest" description="Disordered" evidence="5">
    <location>
        <begin position="300"/>
        <end position="332"/>
    </location>
</feature>
<evidence type="ECO:0000256" key="4">
    <source>
        <dbReference type="ARBA" id="ARBA00022912"/>
    </source>
</evidence>
<dbReference type="AlphaFoldDB" id="A0A1Q9CU22"/>
<evidence type="ECO:0000259" key="8">
    <source>
        <dbReference type="PROSITE" id="PS50056"/>
    </source>
</evidence>
<sequence length="332" mass="37074">MHDFRAEGQRLLEFQRRHPRSSFRDCDVVFCHPRTGAVVFVGSYVAAKDAAFLQEYQIRHIVNCQEPSSENYFEGETGFEYFRFDVANWKRQPDVETSEGARRYVSAVLSFLDAALDDGNNVLVHCYAGAHRAGTTAVAYLMHAHGISFASALKRAQKRRPVINPIGRLNELLTLLELRFAGRCVAWRCSKRGHNLATTMMAFFRSGRGGLQFAERTGKSSFLIMFLVWAFTNAILFNVILSFASNMTHASDYLSASVADAAKIGFFVDNFLILVDSAIQLRMCRRARQVLDEALPDWRNQMTGSGSGQSSPAREPLLEGSTPSQSRGGHGL</sequence>
<comment type="similarity">
    <text evidence="1">Belongs to the protein-tyrosine phosphatase family. Non-receptor class dual specificity subfamily.</text>
</comment>
<evidence type="ECO:0000259" key="7">
    <source>
        <dbReference type="PROSITE" id="PS50054"/>
    </source>
</evidence>
<proteinExistence type="inferred from homology"/>
<dbReference type="PANTHER" id="PTHR10159:SF519">
    <property type="entry name" value="DUAL SPECIFICITY PROTEIN PHOSPHATASE MPK3"/>
    <property type="match status" value="1"/>
</dbReference>
<dbReference type="OrthoDB" id="10252009at2759"/>
<dbReference type="InterPro" id="IPR000387">
    <property type="entry name" value="Tyr_Pase_dom"/>
</dbReference>
<dbReference type="PROSITE" id="PS50054">
    <property type="entry name" value="TYR_PHOSPHATASE_DUAL"/>
    <property type="match status" value="1"/>
</dbReference>